<name>A0A484L797_9ASTE</name>
<accession>A0A484L797</accession>
<dbReference type="PANTHER" id="PTHR47481:SF21">
    <property type="entry name" value="BASIC-LEUCINE ZIPPER TRANSCRIPTION FACTOR Q-RELATED"/>
    <property type="match status" value="1"/>
</dbReference>
<dbReference type="PANTHER" id="PTHR47481">
    <property type="match status" value="1"/>
</dbReference>
<proteinExistence type="predicted"/>
<evidence type="ECO:0000313" key="2">
    <source>
        <dbReference type="EMBL" id="VFQ72196.1"/>
    </source>
</evidence>
<reference evidence="2 3" key="1">
    <citation type="submission" date="2018-04" db="EMBL/GenBank/DDBJ databases">
        <authorList>
            <person name="Vogel A."/>
        </authorList>
    </citation>
    <scope>NUCLEOTIDE SEQUENCE [LARGE SCALE GENOMIC DNA]</scope>
</reference>
<dbReference type="OrthoDB" id="1301835at2759"/>
<evidence type="ECO:0000256" key="1">
    <source>
        <dbReference type="SAM" id="MobiDB-lite"/>
    </source>
</evidence>
<gene>
    <name evidence="2" type="ORF">CCAM_LOCUS13972</name>
</gene>
<dbReference type="EMBL" id="OOIL02001115">
    <property type="protein sequence ID" value="VFQ72196.1"/>
    <property type="molecule type" value="Genomic_DNA"/>
</dbReference>
<evidence type="ECO:0000313" key="3">
    <source>
        <dbReference type="Proteomes" id="UP000595140"/>
    </source>
</evidence>
<feature type="region of interest" description="Disordered" evidence="1">
    <location>
        <begin position="232"/>
        <end position="291"/>
    </location>
</feature>
<keyword evidence="3" id="KW-1185">Reference proteome</keyword>
<dbReference type="Pfam" id="PF14223">
    <property type="entry name" value="Retrotran_gag_2"/>
    <property type="match status" value="1"/>
</dbReference>
<protein>
    <submittedName>
        <fullName evidence="2">Uncharacterized protein</fullName>
    </submittedName>
</protein>
<dbReference type="AlphaFoldDB" id="A0A484L797"/>
<organism evidence="2 3">
    <name type="scientific">Cuscuta campestris</name>
    <dbReference type="NCBI Taxonomy" id="132261"/>
    <lineage>
        <taxon>Eukaryota</taxon>
        <taxon>Viridiplantae</taxon>
        <taxon>Streptophyta</taxon>
        <taxon>Embryophyta</taxon>
        <taxon>Tracheophyta</taxon>
        <taxon>Spermatophyta</taxon>
        <taxon>Magnoliopsida</taxon>
        <taxon>eudicotyledons</taxon>
        <taxon>Gunneridae</taxon>
        <taxon>Pentapetalae</taxon>
        <taxon>asterids</taxon>
        <taxon>lamiids</taxon>
        <taxon>Solanales</taxon>
        <taxon>Convolvulaceae</taxon>
        <taxon>Cuscuteae</taxon>
        <taxon>Cuscuta</taxon>
        <taxon>Cuscuta subgen. Grammica</taxon>
        <taxon>Cuscuta sect. Cleistogrammica</taxon>
    </lineage>
</organism>
<feature type="compositionally biased region" description="Polar residues" evidence="1">
    <location>
        <begin position="235"/>
        <end position="252"/>
    </location>
</feature>
<dbReference type="Proteomes" id="UP000595140">
    <property type="component" value="Unassembled WGS sequence"/>
</dbReference>
<sequence>MVTGSPETDPFDSLPGGLRLFLRNLHSLVPIKLDDSNYPSWSSTVKATLQAHRLFGYVDGSVQAPTPTILDEKAPVSADKQPVLKPNPAYDQWLIIDAQLRASLLALLSPTIQNLVHLCSSAAEIWDHLHTCYNSLSRTHIFQLKEQLNNLHKGHDSMQKYLDSVLGIVSSLALAREPVPEQDIILSVLRGFPSEYASLKQNIGTNITDLTFNKVSSWLLSEELNLQMEQKLHLGSSSSPSNEVHTALYTTNGRGESRRGRGRGRSFNGRRGGRTSGGGRFQSDRGRGRGPYRASTLVCQICGKFNHGAWQCWNRYNEDFSGPPHFINNAQALYTTYLTDTNQNWHLDSGATTHVTSDLSRLHNPLPYHGPNSVSTAGGQSLPISYVGSGKVSTPADTNQNWHLDSGATTHVTSDLSRLHNPLPYHGPNSVSTAGGQSLPISYVGSGKVSTPAVCSFIVHSYCGSTGDQRLEDDVSSVAL</sequence>